<name>G0YQB2_9CAUD</name>
<dbReference type="EMBL" id="HQ728266">
    <property type="protein sequence ID" value="AEJ81539.1"/>
    <property type="molecule type" value="Genomic_DNA"/>
</dbReference>
<dbReference type="Proteomes" id="UP000008893">
    <property type="component" value="Segment"/>
</dbReference>
<proteinExistence type="predicted"/>
<dbReference type="KEGG" id="vg:14013708"/>
<protein>
    <submittedName>
        <fullName evidence="1">Gp020</fullName>
    </submittedName>
</protein>
<keyword evidence="2" id="KW-1185">Reference proteome</keyword>
<evidence type="ECO:0000313" key="1">
    <source>
        <dbReference type="EMBL" id="AEJ81539.1"/>
    </source>
</evidence>
<dbReference type="GeneID" id="14013708"/>
<reference evidence="1 2" key="1">
    <citation type="journal article" date="2011" name="Appl. Environ. Microbiol.">
        <title>Novel Virulent and Broad-Host-Range Erwinia amylovora Bacteriophages Reveal a High Degree of Mosaicism and a Relationship to Enterobacteriaceae Phages.</title>
        <authorList>
            <person name="Born Y."/>
            <person name="Fieseler L."/>
            <person name="Marazzi J."/>
            <person name="Lurz R."/>
            <person name="Duffy B."/>
            <person name="Loessner M.J."/>
        </authorList>
    </citation>
    <scope>NUCLEOTIDE SEQUENCE [LARGE SCALE GENOMIC DNA]</scope>
</reference>
<sequence length="65" mass="7490">MRTINLLRIMMRLHSRTHLITTACIGRGYDQKRGLLQYQFIKQLGAAYGDESNSLLIPEENKPTL</sequence>
<organism evidence="1 2">
    <name type="scientific">Erwinia phage vB_EamP-S6</name>
    <dbReference type="NCBI Taxonomy" id="1051675"/>
    <lineage>
        <taxon>Viruses</taxon>
        <taxon>Duplodnaviria</taxon>
        <taxon>Heunggongvirae</taxon>
        <taxon>Uroviricota</taxon>
        <taxon>Caudoviricetes</taxon>
        <taxon>Schitoviridae</taxon>
        <taxon>Waedenswilvirus</taxon>
        <taxon>Waedenswilvirus S6</taxon>
    </lineage>
</organism>
<dbReference type="RefSeq" id="YP_007005756.1">
    <property type="nucleotide sequence ID" value="NC_019514.1"/>
</dbReference>
<evidence type="ECO:0000313" key="2">
    <source>
        <dbReference type="Proteomes" id="UP000008893"/>
    </source>
</evidence>
<accession>G0YQB2</accession>